<dbReference type="Proteomes" id="UP001055879">
    <property type="component" value="Linkage Group LG10"/>
</dbReference>
<name>A0ACB8ZIZ7_ARCLA</name>
<dbReference type="EMBL" id="CM042056">
    <property type="protein sequence ID" value="KAI3697987.1"/>
    <property type="molecule type" value="Genomic_DNA"/>
</dbReference>
<keyword evidence="2" id="KW-1185">Reference proteome</keyword>
<sequence>MVLMVLCMHMGRGISHYRSGSSTYNWEVVKNGDGRDYGRRSRMDARVRGTLDKEVDGSGGQQDLSRIRMSMVAKVRDEADQKGWRR</sequence>
<accession>A0ACB8ZIZ7</accession>
<proteinExistence type="predicted"/>
<evidence type="ECO:0000313" key="1">
    <source>
        <dbReference type="EMBL" id="KAI3697987.1"/>
    </source>
</evidence>
<organism evidence="1 2">
    <name type="scientific">Arctium lappa</name>
    <name type="common">Greater burdock</name>
    <name type="synonym">Lappa major</name>
    <dbReference type="NCBI Taxonomy" id="4217"/>
    <lineage>
        <taxon>Eukaryota</taxon>
        <taxon>Viridiplantae</taxon>
        <taxon>Streptophyta</taxon>
        <taxon>Embryophyta</taxon>
        <taxon>Tracheophyta</taxon>
        <taxon>Spermatophyta</taxon>
        <taxon>Magnoliopsida</taxon>
        <taxon>eudicotyledons</taxon>
        <taxon>Gunneridae</taxon>
        <taxon>Pentapetalae</taxon>
        <taxon>asterids</taxon>
        <taxon>campanulids</taxon>
        <taxon>Asterales</taxon>
        <taxon>Asteraceae</taxon>
        <taxon>Carduoideae</taxon>
        <taxon>Cardueae</taxon>
        <taxon>Arctiinae</taxon>
        <taxon>Arctium</taxon>
    </lineage>
</organism>
<reference evidence="1 2" key="2">
    <citation type="journal article" date="2022" name="Mol. Ecol. Resour.">
        <title>The genomes of chicory, endive, great burdock and yacon provide insights into Asteraceae paleo-polyploidization history and plant inulin production.</title>
        <authorList>
            <person name="Fan W."/>
            <person name="Wang S."/>
            <person name="Wang H."/>
            <person name="Wang A."/>
            <person name="Jiang F."/>
            <person name="Liu H."/>
            <person name="Zhao H."/>
            <person name="Xu D."/>
            <person name="Zhang Y."/>
        </authorList>
    </citation>
    <scope>NUCLEOTIDE SEQUENCE [LARGE SCALE GENOMIC DNA]</scope>
    <source>
        <strain evidence="2">cv. Niubang</strain>
    </source>
</reference>
<comment type="caution">
    <text evidence="1">The sequence shown here is derived from an EMBL/GenBank/DDBJ whole genome shotgun (WGS) entry which is preliminary data.</text>
</comment>
<gene>
    <name evidence="1" type="ORF">L6452_31096</name>
</gene>
<evidence type="ECO:0000313" key="2">
    <source>
        <dbReference type="Proteomes" id="UP001055879"/>
    </source>
</evidence>
<reference evidence="2" key="1">
    <citation type="journal article" date="2022" name="Mol. Ecol. Resour.">
        <title>The genomes of chicory, endive, great burdock and yacon provide insights into Asteraceae palaeo-polyploidization history and plant inulin production.</title>
        <authorList>
            <person name="Fan W."/>
            <person name="Wang S."/>
            <person name="Wang H."/>
            <person name="Wang A."/>
            <person name="Jiang F."/>
            <person name="Liu H."/>
            <person name="Zhao H."/>
            <person name="Xu D."/>
            <person name="Zhang Y."/>
        </authorList>
    </citation>
    <scope>NUCLEOTIDE SEQUENCE [LARGE SCALE GENOMIC DNA]</scope>
    <source>
        <strain evidence="2">cv. Niubang</strain>
    </source>
</reference>
<protein>
    <submittedName>
        <fullName evidence="1">Uncharacterized protein</fullName>
    </submittedName>
</protein>